<keyword evidence="2" id="KW-1133">Transmembrane helix</keyword>
<dbReference type="InterPro" id="IPR050640">
    <property type="entry name" value="Bact_2-comp_sensor_kinase"/>
</dbReference>
<feature type="transmembrane region" description="Helical" evidence="2">
    <location>
        <begin position="61"/>
        <end position="86"/>
    </location>
</feature>
<keyword evidence="6" id="KW-1185">Reference proteome</keyword>
<dbReference type="GO" id="GO:0016020">
    <property type="term" value="C:membrane"/>
    <property type="evidence" value="ECO:0007669"/>
    <property type="project" value="InterPro"/>
</dbReference>
<feature type="transmembrane region" description="Helical" evidence="2">
    <location>
        <begin position="33"/>
        <end position="49"/>
    </location>
</feature>
<dbReference type="PANTHER" id="PTHR34220">
    <property type="entry name" value="SENSOR HISTIDINE KINASE YPDA"/>
    <property type="match status" value="1"/>
</dbReference>
<dbReference type="AlphaFoldDB" id="A0A6L9LIB4"/>
<name>A0A6L9LIB4_9BACT</name>
<evidence type="ECO:0000259" key="3">
    <source>
        <dbReference type="Pfam" id="PF06580"/>
    </source>
</evidence>
<proteinExistence type="predicted"/>
<reference evidence="5 6" key="1">
    <citation type="submission" date="2020-02" db="EMBL/GenBank/DDBJ databases">
        <title>Draft genome sequence of two Spirosoma agri KCTC 52727 and Spirosoma terrae KCTC 52035.</title>
        <authorList>
            <person name="Rojas J."/>
            <person name="Ambika Manirajan B."/>
            <person name="Suarez C."/>
            <person name="Ratering S."/>
            <person name="Schnell S."/>
        </authorList>
    </citation>
    <scope>NUCLEOTIDE SEQUENCE [LARGE SCALE GENOMIC DNA]</scope>
    <source>
        <strain evidence="5 6">KCTC 52035</strain>
    </source>
</reference>
<feature type="transmembrane region" description="Helical" evidence="2">
    <location>
        <begin position="160"/>
        <end position="183"/>
    </location>
</feature>
<evidence type="ECO:0000256" key="2">
    <source>
        <dbReference type="SAM" id="Phobius"/>
    </source>
</evidence>
<evidence type="ECO:0000256" key="1">
    <source>
        <dbReference type="SAM" id="Coils"/>
    </source>
</evidence>
<dbReference type="Proteomes" id="UP000474175">
    <property type="component" value="Unassembled WGS sequence"/>
</dbReference>
<feature type="coiled-coil region" evidence="1">
    <location>
        <begin position="238"/>
        <end position="265"/>
    </location>
</feature>
<evidence type="ECO:0000313" key="6">
    <source>
        <dbReference type="Proteomes" id="UP000474175"/>
    </source>
</evidence>
<dbReference type="Pfam" id="PF07695">
    <property type="entry name" value="7TMR-DISM_7TM"/>
    <property type="match status" value="1"/>
</dbReference>
<dbReference type="EMBL" id="JAAFZH010000022">
    <property type="protein sequence ID" value="NDU98961.1"/>
    <property type="molecule type" value="Genomic_DNA"/>
</dbReference>
<accession>A0A6L9LIB4</accession>
<evidence type="ECO:0000259" key="4">
    <source>
        <dbReference type="Pfam" id="PF07695"/>
    </source>
</evidence>
<feature type="transmembrane region" description="Helical" evidence="2">
    <location>
        <begin position="6"/>
        <end position="26"/>
    </location>
</feature>
<gene>
    <name evidence="5" type="ORF">GK108_29040</name>
</gene>
<organism evidence="5 6">
    <name type="scientific">Spirosoma terrae</name>
    <dbReference type="NCBI Taxonomy" id="1968276"/>
    <lineage>
        <taxon>Bacteria</taxon>
        <taxon>Pseudomonadati</taxon>
        <taxon>Bacteroidota</taxon>
        <taxon>Cytophagia</taxon>
        <taxon>Cytophagales</taxon>
        <taxon>Cytophagaceae</taxon>
        <taxon>Spirosoma</taxon>
    </lineage>
</organism>
<dbReference type="Pfam" id="PF06580">
    <property type="entry name" value="His_kinase"/>
    <property type="match status" value="1"/>
</dbReference>
<keyword evidence="2" id="KW-0472">Membrane</keyword>
<keyword evidence="1" id="KW-0175">Coiled coil</keyword>
<dbReference type="RefSeq" id="WP_163955095.1">
    <property type="nucleotide sequence ID" value="NZ_JAAFZH010000022.1"/>
</dbReference>
<sequence>MTYETWALLFQGMLTAMLLFNVVQWAWYRERVYALYTAYIAIWVVYFLLRNPFNPVDLPDTVWYFFRTLGPMAAYSVYFEFTTAFLELRTRQPALVRLFRYVQGGLLGYLFVETIFCFATNLWAEPIHEIVHTIVRITLAIFSLYVVIQVYKHRSTVSRLFITGSLLLILGAVTALLLSLFYLDYTSNESISFFRAPLTYLHLGIFLELIFFSLGLAYRHRRESIRKALVDKELAHEREQRLRELAESELAVQQLKQEMTDMQMRALQSQISPHFLFNSLNTLSSLIAEEPERAERFVDEMSNVYRYLLQANDRELTTLDVEMRFIYSYYHMLRTRYGQGIQLEVTIPQTHYPYLLPPLTLQLLVENAVKHNVVSTDRPLTIHVRTEGQTSLCVWNNIQPKVGPRHPSTQKGLLNISEKYRLLNLPPIQITETTESFEVVIQLAPPA</sequence>
<evidence type="ECO:0000313" key="5">
    <source>
        <dbReference type="EMBL" id="NDU98961.1"/>
    </source>
</evidence>
<feature type="transmembrane region" description="Helical" evidence="2">
    <location>
        <begin position="198"/>
        <end position="218"/>
    </location>
</feature>
<feature type="transmembrane region" description="Helical" evidence="2">
    <location>
        <begin position="106"/>
        <end position="124"/>
    </location>
</feature>
<protein>
    <submittedName>
        <fullName evidence="5">Sensor protein lytS</fullName>
    </submittedName>
</protein>
<feature type="transmembrane region" description="Helical" evidence="2">
    <location>
        <begin position="130"/>
        <end position="148"/>
    </location>
</feature>
<dbReference type="PANTHER" id="PTHR34220:SF7">
    <property type="entry name" value="SENSOR HISTIDINE KINASE YPDA"/>
    <property type="match status" value="1"/>
</dbReference>
<keyword evidence="2" id="KW-0812">Transmembrane</keyword>
<dbReference type="InterPro" id="IPR011623">
    <property type="entry name" value="7TMR_DISM_rcpt_extracell_dom1"/>
</dbReference>
<dbReference type="GO" id="GO:0000155">
    <property type="term" value="F:phosphorelay sensor kinase activity"/>
    <property type="evidence" value="ECO:0007669"/>
    <property type="project" value="InterPro"/>
</dbReference>
<comment type="caution">
    <text evidence="5">The sequence shown here is derived from an EMBL/GenBank/DDBJ whole genome shotgun (WGS) entry which is preliminary data.</text>
</comment>
<feature type="domain" description="7TM-DISM receptor extracellular" evidence="4">
    <location>
        <begin position="6"/>
        <end position="219"/>
    </location>
</feature>
<dbReference type="InterPro" id="IPR010559">
    <property type="entry name" value="Sig_transdc_His_kin_internal"/>
</dbReference>
<feature type="domain" description="Signal transduction histidine kinase internal region" evidence="3">
    <location>
        <begin position="262"/>
        <end position="339"/>
    </location>
</feature>